<dbReference type="InterPro" id="IPR002110">
    <property type="entry name" value="Ankyrin_rpt"/>
</dbReference>
<feature type="compositionally biased region" description="Basic and acidic residues" evidence="4">
    <location>
        <begin position="17"/>
        <end position="28"/>
    </location>
</feature>
<dbReference type="CDD" id="cd08963">
    <property type="entry name" value="L-asparaginase_I"/>
    <property type="match status" value="1"/>
</dbReference>
<evidence type="ECO:0000256" key="2">
    <source>
        <dbReference type="PROSITE-ProRule" id="PRU00023"/>
    </source>
</evidence>
<dbReference type="InterPro" id="IPR037152">
    <property type="entry name" value="L-asparaginase_N_sf"/>
</dbReference>
<dbReference type="Pfam" id="PF17763">
    <property type="entry name" value="Asparaginase_C"/>
    <property type="match status" value="1"/>
</dbReference>
<dbReference type="PROSITE" id="PS51732">
    <property type="entry name" value="ASN_GLN_ASE_3"/>
    <property type="match status" value="1"/>
</dbReference>
<dbReference type="PIRSF" id="PIRSF001220">
    <property type="entry name" value="L-ASNase_gatD"/>
    <property type="match status" value="1"/>
</dbReference>
<reference evidence="7 8" key="1">
    <citation type="submission" date="2024-11" db="EMBL/GenBank/DDBJ databases">
        <title>Adaptive evolution of stress response genes in parasites aligns with host niche diversity.</title>
        <authorList>
            <person name="Hahn C."/>
            <person name="Resl P."/>
        </authorList>
    </citation>
    <scope>NUCLEOTIDE SEQUENCE [LARGE SCALE GENOMIC DNA]</scope>
    <source>
        <strain evidence="7">EGGRZ-B1_66</strain>
        <tissue evidence="7">Body</tissue>
    </source>
</reference>
<keyword evidence="8" id="KW-1185">Reference proteome</keyword>
<dbReference type="GO" id="GO:0009066">
    <property type="term" value="P:aspartate family amino acid metabolic process"/>
    <property type="evidence" value="ECO:0007669"/>
    <property type="project" value="UniProtKB-ARBA"/>
</dbReference>
<comment type="caution">
    <text evidence="7">The sequence shown here is derived from an EMBL/GenBank/DDBJ whole genome shotgun (WGS) entry which is preliminary data.</text>
</comment>
<dbReference type="InterPro" id="IPR027474">
    <property type="entry name" value="L-asparaginase_N"/>
</dbReference>
<accession>A0ABD2QJL9</accession>
<dbReference type="Gene3D" id="3.40.50.40">
    <property type="match status" value="2"/>
</dbReference>
<feature type="active site" evidence="3">
    <location>
        <position position="155"/>
    </location>
</feature>
<evidence type="ECO:0000313" key="8">
    <source>
        <dbReference type="Proteomes" id="UP001626550"/>
    </source>
</evidence>
<organism evidence="7 8">
    <name type="scientific">Cichlidogyrus casuarinus</name>
    <dbReference type="NCBI Taxonomy" id="1844966"/>
    <lineage>
        <taxon>Eukaryota</taxon>
        <taxon>Metazoa</taxon>
        <taxon>Spiralia</taxon>
        <taxon>Lophotrochozoa</taxon>
        <taxon>Platyhelminthes</taxon>
        <taxon>Monogenea</taxon>
        <taxon>Monopisthocotylea</taxon>
        <taxon>Dactylogyridea</taxon>
        <taxon>Ancyrocephalidae</taxon>
        <taxon>Cichlidogyrus</taxon>
    </lineage>
</organism>
<dbReference type="SFLD" id="SFLDS00057">
    <property type="entry name" value="Glutaminase/Asparaginase"/>
    <property type="match status" value="1"/>
</dbReference>
<evidence type="ECO:0000259" key="5">
    <source>
        <dbReference type="Pfam" id="PF00710"/>
    </source>
</evidence>
<evidence type="ECO:0000259" key="6">
    <source>
        <dbReference type="Pfam" id="PF17763"/>
    </source>
</evidence>
<dbReference type="PROSITE" id="PS50297">
    <property type="entry name" value="ANK_REP_REGION"/>
    <property type="match status" value="1"/>
</dbReference>
<dbReference type="SMART" id="SM00248">
    <property type="entry name" value="ANK"/>
    <property type="match status" value="2"/>
</dbReference>
<dbReference type="FunFam" id="3.40.50.1170:FF:000003">
    <property type="entry name" value="60 kDa lysophospholipase"/>
    <property type="match status" value="1"/>
</dbReference>
<dbReference type="GO" id="GO:0004067">
    <property type="term" value="F:asparaginase activity"/>
    <property type="evidence" value="ECO:0007669"/>
    <property type="project" value="UniProtKB-UniRule"/>
</dbReference>
<evidence type="ECO:0000256" key="3">
    <source>
        <dbReference type="PROSITE-ProRule" id="PRU10100"/>
    </source>
</evidence>
<dbReference type="Pfam" id="PF00710">
    <property type="entry name" value="Asparaginase"/>
    <property type="match status" value="1"/>
</dbReference>
<dbReference type="InterPro" id="IPR036770">
    <property type="entry name" value="Ankyrin_rpt-contain_sf"/>
</dbReference>
<dbReference type="Proteomes" id="UP001626550">
    <property type="component" value="Unassembled WGS sequence"/>
</dbReference>
<dbReference type="InterPro" id="IPR027473">
    <property type="entry name" value="L-asparaginase_C"/>
</dbReference>
<dbReference type="EMBL" id="JBJKFK010000107">
    <property type="protein sequence ID" value="KAL3319735.1"/>
    <property type="molecule type" value="Genomic_DNA"/>
</dbReference>
<feature type="domain" description="Asparaginase/glutaminase C-terminal" evidence="6">
    <location>
        <begin position="278"/>
        <end position="415"/>
    </location>
</feature>
<dbReference type="PANTHER" id="PTHR11707">
    <property type="entry name" value="L-ASPARAGINASE"/>
    <property type="match status" value="1"/>
</dbReference>
<dbReference type="InterPro" id="IPR006034">
    <property type="entry name" value="Asparaginase/glutaminase-like"/>
</dbReference>
<dbReference type="InterPro" id="IPR036152">
    <property type="entry name" value="Asp/glu_Ase-like_sf"/>
</dbReference>
<feature type="region of interest" description="Disordered" evidence="4">
    <location>
        <begin position="1"/>
        <end position="28"/>
    </location>
</feature>
<dbReference type="PANTHER" id="PTHR11707:SF28">
    <property type="entry name" value="60 KDA LYSOPHOSPHOLIPASE"/>
    <property type="match status" value="1"/>
</dbReference>
<dbReference type="Gene3D" id="1.25.40.20">
    <property type="entry name" value="Ankyrin repeat-containing domain"/>
    <property type="match status" value="1"/>
</dbReference>
<dbReference type="PRINTS" id="PR00139">
    <property type="entry name" value="ASNGLNASE"/>
</dbReference>
<gene>
    <name evidence="7" type="ORF">Ciccas_001605</name>
</gene>
<dbReference type="EC" id="3.5.1.1" evidence="1"/>
<dbReference type="Pfam" id="PF12796">
    <property type="entry name" value="Ank_2"/>
    <property type="match status" value="1"/>
</dbReference>
<dbReference type="SUPFAM" id="SSF53774">
    <property type="entry name" value="Glutaminase/Asparaginase"/>
    <property type="match status" value="1"/>
</dbReference>
<dbReference type="SUPFAM" id="SSF48403">
    <property type="entry name" value="Ankyrin repeat"/>
    <property type="match status" value="1"/>
</dbReference>
<keyword evidence="2" id="KW-0040">ANK repeat</keyword>
<dbReference type="SMART" id="SM00870">
    <property type="entry name" value="Asparaginase"/>
    <property type="match status" value="1"/>
</dbReference>
<name>A0ABD2QJL9_9PLAT</name>
<dbReference type="AlphaFoldDB" id="A0ABD2QJL9"/>
<evidence type="ECO:0000313" key="7">
    <source>
        <dbReference type="EMBL" id="KAL3319735.1"/>
    </source>
</evidence>
<feature type="repeat" description="ANK" evidence="2">
    <location>
        <begin position="517"/>
        <end position="549"/>
    </location>
</feature>
<dbReference type="InterPro" id="IPR041725">
    <property type="entry name" value="L-asparaginase_I"/>
</dbReference>
<dbReference type="PROSITE" id="PS50088">
    <property type="entry name" value="ANK_REPEAT"/>
    <property type="match status" value="1"/>
</dbReference>
<dbReference type="InterPro" id="IPR040919">
    <property type="entry name" value="Asparaginase_C"/>
</dbReference>
<feature type="domain" description="L-asparaginase N-terminal" evidence="5">
    <location>
        <begin position="35"/>
        <end position="257"/>
    </location>
</feature>
<dbReference type="InterPro" id="IPR027475">
    <property type="entry name" value="Asparaginase/glutaminase_AS2"/>
</dbReference>
<dbReference type="Gene3D" id="3.40.50.1170">
    <property type="entry name" value="L-asparaginase, N-terminal domain"/>
    <property type="match status" value="1"/>
</dbReference>
<dbReference type="PIRSF" id="PIRSF500176">
    <property type="entry name" value="L_ASNase"/>
    <property type="match status" value="1"/>
</dbReference>
<protein>
    <recommendedName>
        <fullName evidence="1">asparaginase</fullName>
        <ecNumber evidence="1">3.5.1.1</ecNumber>
    </recommendedName>
</protein>
<evidence type="ECO:0000256" key="1">
    <source>
        <dbReference type="ARBA" id="ARBA00012920"/>
    </source>
</evidence>
<proteinExistence type="predicted"/>
<evidence type="ECO:0000256" key="4">
    <source>
        <dbReference type="SAM" id="MobiDB-lite"/>
    </source>
</evidence>
<sequence>MDEFTEHSSLVHSEITGNHEDIPSNDKEGNRNSFVLVLYTGGTIGMCSQNGSYRPVQNYMNKTIRRYPMLNDQNYLTEATKNTDMSYRMNKSADFRQSYFVMPGLANNCRIFYNIVEYSQLLDSSNCTFDNWVQIAHDVKSYFDDFDGFVILHGTDTMAFAASTLSFILENLSKPVIFTGSQIPIFEMRSDGRDNFVGALFLAGGGYDIPEVGLFFQNKLYRGCRSVKKSSVDFDAFDSPNFPPLAELGIDIIIHQSRIFHQPLNKRPLRVQNWLCRHVAILRIFPSITTRNVQEFFTGSLRGVVLQSYGAGNVPSARTDLMLLFKEATERGVLIVNTTQCYKGGVKAIYETGAALHECGVIPAFVRCKTLTRLQKLNFDLTDFILQDMTPEGALTKLAYILARFPDAEMAKQVFLKNLRGEITIPADLNPDFDVASYPEPQPIPREASIDTVSVTKELTEIASLYYGNVFYLQAPHQEWSRILLPKLFCEAAVKNDTHSLQLLSFHLDSFEGRDYNDQTALHLAAYHGNEDAVEFLTISGADLWAKDAKGRTPLMLAFSSANKISFKIVRCLGAFLPFASGETNCAPWSLEQRTKISNSLAAQGNIYKLRLLLGTGASLNVSTTFFFFLL</sequence>
<dbReference type="PROSITE" id="PS00917">
    <property type="entry name" value="ASN_GLN_ASE_2"/>
    <property type="match status" value="1"/>
</dbReference>